<protein>
    <submittedName>
        <fullName evidence="1">Uncharacterized protein</fullName>
    </submittedName>
</protein>
<accession>Q9GMR5</accession>
<organism evidence="1">
    <name type="scientific">Macaca fascicularis</name>
    <name type="common">Crab-eating macaque</name>
    <name type="synonym">Cynomolgus monkey</name>
    <dbReference type="NCBI Taxonomy" id="9541"/>
    <lineage>
        <taxon>Eukaryota</taxon>
        <taxon>Metazoa</taxon>
        <taxon>Chordata</taxon>
        <taxon>Craniata</taxon>
        <taxon>Vertebrata</taxon>
        <taxon>Euteleostomi</taxon>
        <taxon>Mammalia</taxon>
        <taxon>Eutheria</taxon>
        <taxon>Euarchontoglires</taxon>
        <taxon>Primates</taxon>
        <taxon>Haplorrhini</taxon>
        <taxon>Catarrhini</taxon>
        <taxon>Cercopithecidae</taxon>
        <taxon>Cercopithecinae</taxon>
        <taxon>Macaca</taxon>
    </lineage>
</organism>
<reference evidence="1" key="1">
    <citation type="submission" date="2000-08" db="EMBL/GenBank/DDBJ databases">
        <title>Isolation of full-length cDNA clones from macaque brain cDNA libraries.</title>
        <authorList>
            <person name="Osada N."/>
            <person name="Hida M."/>
            <person name="Kusuda J."/>
            <person name="Tanuma R."/>
            <person name="Iseki K."/>
            <person name="Hirai M."/>
            <person name="Terao K."/>
            <person name="Suzuki Y."/>
            <person name="Sugano S."/>
            <person name="Hashimoto K."/>
        </authorList>
    </citation>
    <scope>NUCLEOTIDE SEQUENCE</scope>
    <source>
        <tissue evidence="1">Brain parietal lobe</tissue>
    </source>
</reference>
<evidence type="ECO:0000313" key="1">
    <source>
        <dbReference type="EMBL" id="BAB12290.1"/>
    </source>
</evidence>
<name>Q9GMR5_MACFA</name>
<proteinExistence type="evidence at transcript level"/>
<dbReference type="EMBL" id="AB047869">
    <property type="protein sequence ID" value="BAB12290.1"/>
    <property type="molecule type" value="mRNA"/>
</dbReference>
<dbReference type="AlphaFoldDB" id="Q9GMR5"/>
<sequence>MILDSPIKDTVPLNFTGMLSDDKPWQVCDQSLPTSYFKAFLLIFQPTHCLRVIRSRGDMIDKTVDTFFNLN</sequence>